<evidence type="ECO:0000256" key="2">
    <source>
        <dbReference type="SAM" id="MobiDB-lite"/>
    </source>
</evidence>
<dbReference type="Proteomes" id="UP000008639">
    <property type="component" value="Chromosome"/>
</dbReference>
<organism evidence="3 4">
    <name type="scientific">Pseudarthrobacter phenanthrenivorans (strain DSM 18606 / JCM 16027 / LMG 23796 / Sphe3)</name>
    <name type="common">Arthrobacter phenanthrenivorans</name>
    <dbReference type="NCBI Taxonomy" id="930171"/>
    <lineage>
        <taxon>Bacteria</taxon>
        <taxon>Bacillati</taxon>
        <taxon>Actinomycetota</taxon>
        <taxon>Actinomycetes</taxon>
        <taxon>Micrococcales</taxon>
        <taxon>Micrococcaceae</taxon>
        <taxon>Pseudarthrobacter</taxon>
    </lineage>
</organism>
<dbReference type="AlphaFoldDB" id="F0MAJ3"/>
<dbReference type="EMBL" id="CP002379">
    <property type="protein sequence ID" value="ADX72861.1"/>
    <property type="molecule type" value="Genomic_DNA"/>
</dbReference>
<evidence type="ECO:0000313" key="4">
    <source>
        <dbReference type="Proteomes" id="UP000008639"/>
    </source>
</evidence>
<gene>
    <name evidence="3" type="ordered locus">Asphe3_17050</name>
</gene>
<sequence length="170" mass="18748">MAVTHHAGSGQYRYRGTPKPDKTALQAEKLRKLLRANRQRLAFNASSSRPLSARLNQHVAQALRDGMKVARLAEAAGLTRWTVRTIGLSYDDLVSSGEPPEGQRALIESLRAELAELEKSKAVLERQRLKLLAAARKLGVMDAFELAALSGLHSEEIRKLTWGLQTQTPA</sequence>
<feature type="coiled-coil region" evidence="1">
    <location>
        <begin position="107"/>
        <end position="134"/>
    </location>
</feature>
<dbReference type="STRING" id="930171.Asphe3_17050"/>
<accession>F0MAJ3</accession>
<protein>
    <submittedName>
        <fullName evidence="3">Uncharacterized protein</fullName>
    </submittedName>
</protein>
<feature type="region of interest" description="Disordered" evidence="2">
    <location>
        <begin position="1"/>
        <end position="22"/>
    </location>
</feature>
<evidence type="ECO:0000256" key="1">
    <source>
        <dbReference type="SAM" id="Coils"/>
    </source>
</evidence>
<proteinExistence type="predicted"/>
<dbReference type="KEGG" id="apn:Asphe3_17050"/>
<keyword evidence="1" id="KW-0175">Coiled coil</keyword>
<name>F0MAJ3_PSEPM</name>
<reference evidence="3 4" key="1">
    <citation type="journal article" date="2011" name="Stand. Genomic Sci.">
        <title>Complete genome sequence of Arthrobacter phenanthrenivorans type strain (Sphe3).</title>
        <authorList>
            <person name="Kallimanis A."/>
            <person name="Labutti K.M."/>
            <person name="Lapidus A."/>
            <person name="Clum A."/>
            <person name="Lykidis A."/>
            <person name="Mavromatis K."/>
            <person name="Pagani I."/>
            <person name="Liolios K."/>
            <person name="Ivanova N."/>
            <person name="Goodwin L."/>
            <person name="Pitluck S."/>
            <person name="Chen A."/>
            <person name="Palaniappan K."/>
            <person name="Markowitz V."/>
            <person name="Bristow J."/>
            <person name="Velentzas A.D."/>
            <person name="Perisynakis A."/>
            <person name="Ouzounis C.C."/>
            <person name="Kyrpides N.C."/>
            <person name="Koukkou A.I."/>
            <person name="Drainas C."/>
        </authorList>
    </citation>
    <scope>NUCLEOTIDE SEQUENCE [LARGE SCALE GENOMIC DNA]</scope>
    <source>
        <strain evidence="4">DSM 18606 / JCM 16027 / LMG 23796 / Sphe3</strain>
    </source>
</reference>
<dbReference type="HOGENOM" id="CLU_1567471_0_0_11"/>
<evidence type="ECO:0000313" key="3">
    <source>
        <dbReference type="EMBL" id="ADX72861.1"/>
    </source>
</evidence>